<organism evidence="9 10">
    <name type="scientific">Candidatus Daviesbacteria bacterium RIFCSPHIGHO2_12_FULL_43_11</name>
    <dbReference type="NCBI Taxonomy" id="1797780"/>
    <lineage>
        <taxon>Bacteria</taxon>
        <taxon>Candidatus Daviesiibacteriota</taxon>
    </lineage>
</organism>
<dbReference type="AlphaFoldDB" id="A0A1F5K6W3"/>
<evidence type="ECO:0008006" key="11">
    <source>
        <dbReference type="Google" id="ProtNLM"/>
    </source>
</evidence>
<feature type="transmembrane region" description="Helical" evidence="8">
    <location>
        <begin position="328"/>
        <end position="346"/>
    </location>
</feature>
<keyword evidence="2" id="KW-1003">Cell membrane</keyword>
<feature type="transmembrane region" description="Helical" evidence="8">
    <location>
        <begin position="156"/>
        <end position="172"/>
    </location>
</feature>
<dbReference type="STRING" id="1797780.A3E45_01230"/>
<comment type="subcellular location">
    <subcellularLocation>
        <location evidence="1">Cell membrane</location>
        <topology evidence="1">Multi-pass membrane protein</topology>
    </subcellularLocation>
</comment>
<evidence type="ECO:0000256" key="8">
    <source>
        <dbReference type="SAM" id="Phobius"/>
    </source>
</evidence>
<keyword evidence="3" id="KW-0328">Glycosyltransferase</keyword>
<dbReference type="PANTHER" id="PTHR33908">
    <property type="entry name" value="MANNOSYLTRANSFERASE YKCB-RELATED"/>
    <property type="match status" value="1"/>
</dbReference>
<feature type="transmembrane region" description="Helical" evidence="8">
    <location>
        <begin position="178"/>
        <end position="194"/>
    </location>
</feature>
<evidence type="ECO:0000256" key="3">
    <source>
        <dbReference type="ARBA" id="ARBA00022676"/>
    </source>
</evidence>
<feature type="transmembrane region" description="Helical" evidence="8">
    <location>
        <begin position="132"/>
        <end position="149"/>
    </location>
</feature>
<feature type="transmembrane region" description="Helical" evidence="8">
    <location>
        <begin position="352"/>
        <end position="369"/>
    </location>
</feature>
<dbReference type="EMBL" id="MFDH01000011">
    <property type="protein sequence ID" value="OGE36525.1"/>
    <property type="molecule type" value="Genomic_DNA"/>
</dbReference>
<name>A0A1F5K6W3_9BACT</name>
<feature type="transmembrane region" description="Helical" evidence="8">
    <location>
        <begin position="105"/>
        <end position="126"/>
    </location>
</feature>
<evidence type="ECO:0000256" key="5">
    <source>
        <dbReference type="ARBA" id="ARBA00022692"/>
    </source>
</evidence>
<evidence type="ECO:0000256" key="6">
    <source>
        <dbReference type="ARBA" id="ARBA00022989"/>
    </source>
</evidence>
<dbReference type="GO" id="GO:0016763">
    <property type="term" value="F:pentosyltransferase activity"/>
    <property type="evidence" value="ECO:0007669"/>
    <property type="project" value="TreeGrafter"/>
</dbReference>
<comment type="caution">
    <text evidence="9">The sequence shown here is derived from an EMBL/GenBank/DDBJ whole genome shotgun (WGS) entry which is preliminary data.</text>
</comment>
<evidence type="ECO:0000313" key="10">
    <source>
        <dbReference type="Proteomes" id="UP000176405"/>
    </source>
</evidence>
<keyword evidence="5 8" id="KW-0812">Transmembrane</keyword>
<sequence>MSKTLKTAVLIFLFLFIPRLWILLNSSYTFYSDDAIYAILARSWTLGEWQYVFHPTWPPLYPGLSAIIALVIPGFENALRFTSLIFGTAVVIPLYFLLRHTMPQFFAISFSLAVAIFTPVLTMSLLPLSDSLAVFLIISGLVSVFLGLNLNDGHRLKLLLLGSGCFGLVYLTRTEGTMFFFLTLIFLLSQIIRVRTKKYFLTVLLFITVFVITISPYVIASRVQIGEWSLSPKFSAQIQQGHAFALNNRGTTWAQEVTSPKAPDFQSHYFRNGTGYLLDRLYYFMRLYPEKQLKWQAVFLSIFPVWIIPLILVGVASVLKGKSRWGEVYLIFIMAAAIPITIFSTPVHDIRYLVWTIPLFLYFYYLGVLRVVKKGWATAILALCAVFIFPGATVDNLINLRSLAGNFSRVYNRSELRDAGLWIKNHTSSPIPKVMIRHEGVEFYSGGETVYMPQVSYGDLLEYAKKNNVDFIVAWDEELAGDKELATLLGGQAEHSGLQEVYSTKGLSSIIIYTLAK</sequence>
<feature type="transmembrane region" description="Helical" evidence="8">
    <location>
        <begin position="199"/>
        <end position="219"/>
    </location>
</feature>
<dbReference type="PANTHER" id="PTHR33908:SF11">
    <property type="entry name" value="MEMBRANE PROTEIN"/>
    <property type="match status" value="1"/>
</dbReference>
<keyword evidence="4" id="KW-0808">Transferase</keyword>
<gene>
    <name evidence="9" type="ORF">A3E45_01230</name>
</gene>
<dbReference type="Proteomes" id="UP000176405">
    <property type="component" value="Unassembled WGS sequence"/>
</dbReference>
<reference evidence="9 10" key="1">
    <citation type="journal article" date="2016" name="Nat. Commun.">
        <title>Thousands of microbial genomes shed light on interconnected biogeochemical processes in an aquifer system.</title>
        <authorList>
            <person name="Anantharaman K."/>
            <person name="Brown C.T."/>
            <person name="Hug L.A."/>
            <person name="Sharon I."/>
            <person name="Castelle C.J."/>
            <person name="Probst A.J."/>
            <person name="Thomas B.C."/>
            <person name="Singh A."/>
            <person name="Wilkins M.J."/>
            <person name="Karaoz U."/>
            <person name="Brodie E.L."/>
            <person name="Williams K.H."/>
            <person name="Hubbard S.S."/>
            <person name="Banfield J.F."/>
        </authorList>
    </citation>
    <scope>NUCLEOTIDE SEQUENCE [LARGE SCALE GENOMIC DNA]</scope>
</reference>
<dbReference type="InterPro" id="IPR050297">
    <property type="entry name" value="LipidA_mod_glycosyltrf_83"/>
</dbReference>
<evidence type="ECO:0000256" key="7">
    <source>
        <dbReference type="ARBA" id="ARBA00023136"/>
    </source>
</evidence>
<keyword evidence="6 8" id="KW-1133">Transmembrane helix</keyword>
<evidence type="ECO:0000256" key="1">
    <source>
        <dbReference type="ARBA" id="ARBA00004651"/>
    </source>
</evidence>
<feature type="transmembrane region" description="Helical" evidence="8">
    <location>
        <begin position="78"/>
        <end position="98"/>
    </location>
</feature>
<feature type="transmembrane region" description="Helical" evidence="8">
    <location>
        <begin position="295"/>
        <end position="316"/>
    </location>
</feature>
<evidence type="ECO:0000256" key="4">
    <source>
        <dbReference type="ARBA" id="ARBA00022679"/>
    </source>
</evidence>
<proteinExistence type="predicted"/>
<evidence type="ECO:0000313" key="9">
    <source>
        <dbReference type="EMBL" id="OGE36525.1"/>
    </source>
</evidence>
<accession>A0A1F5K6W3</accession>
<evidence type="ECO:0000256" key="2">
    <source>
        <dbReference type="ARBA" id="ARBA00022475"/>
    </source>
</evidence>
<keyword evidence="7 8" id="KW-0472">Membrane</keyword>
<dbReference type="GO" id="GO:0009103">
    <property type="term" value="P:lipopolysaccharide biosynthetic process"/>
    <property type="evidence" value="ECO:0007669"/>
    <property type="project" value="UniProtKB-ARBA"/>
</dbReference>
<protein>
    <recommendedName>
        <fullName evidence="11">Glycosyltransferase RgtA/B/C/D-like domain-containing protein</fullName>
    </recommendedName>
</protein>
<feature type="transmembrane region" description="Helical" evidence="8">
    <location>
        <begin position="376"/>
        <end position="394"/>
    </location>
</feature>
<dbReference type="GO" id="GO:0005886">
    <property type="term" value="C:plasma membrane"/>
    <property type="evidence" value="ECO:0007669"/>
    <property type="project" value="UniProtKB-SubCell"/>
</dbReference>
<feature type="transmembrane region" description="Helical" evidence="8">
    <location>
        <begin position="7"/>
        <end position="24"/>
    </location>
</feature>